<evidence type="ECO:0000256" key="4">
    <source>
        <dbReference type="ARBA" id="ARBA00022801"/>
    </source>
</evidence>
<comment type="function">
    <text evidence="6">Bidirectionally degrades single-stranded DNA into large acid-insoluble oligonucleotides, which are then degraded further into small acid-soluble oligonucleotides.</text>
</comment>
<dbReference type="STRING" id="1218508.JG29_06310"/>
<comment type="subunit">
    <text evidence="6">Heterooligomer composed of large and small subunits.</text>
</comment>
<evidence type="ECO:0000256" key="1">
    <source>
        <dbReference type="ARBA" id="ARBA00009998"/>
    </source>
</evidence>
<evidence type="ECO:0000256" key="7">
    <source>
        <dbReference type="SAM" id="Coils"/>
    </source>
</evidence>
<dbReference type="PIRSF" id="PIRSF006488">
    <property type="entry name" value="Exonuc_VII_S"/>
    <property type="match status" value="1"/>
</dbReference>
<dbReference type="InterPro" id="IPR003761">
    <property type="entry name" value="Exonuc_VII_S"/>
</dbReference>
<dbReference type="AlphaFoldDB" id="A0A0F4KR78"/>
<evidence type="ECO:0000256" key="6">
    <source>
        <dbReference type="HAMAP-Rule" id="MF_00337"/>
    </source>
</evidence>
<dbReference type="GO" id="GO:0006308">
    <property type="term" value="P:DNA catabolic process"/>
    <property type="evidence" value="ECO:0007669"/>
    <property type="project" value="UniProtKB-UniRule"/>
</dbReference>
<dbReference type="GO" id="GO:0008855">
    <property type="term" value="F:exodeoxyribonuclease VII activity"/>
    <property type="evidence" value="ECO:0007669"/>
    <property type="project" value="UniProtKB-UniRule"/>
</dbReference>
<dbReference type="Gene3D" id="1.10.287.1040">
    <property type="entry name" value="Exonuclease VII, small subunit"/>
    <property type="match status" value="1"/>
</dbReference>
<dbReference type="Pfam" id="PF02609">
    <property type="entry name" value="Exonuc_VII_S"/>
    <property type="match status" value="1"/>
</dbReference>
<dbReference type="GO" id="GO:0009318">
    <property type="term" value="C:exodeoxyribonuclease VII complex"/>
    <property type="evidence" value="ECO:0007669"/>
    <property type="project" value="UniProtKB-UniRule"/>
</dbReference>
<dbReference type="GO" id="GO:0005829">
    <property type="term" value="C:cytosol"/>
    <property type="evidence" value="ECO:0007669"/>
    <property type="project" value="TreeGrafter"/>
</dbReference>
<comment type="catalytic activity">
    <reaction evidence="6">
        <text>Exonucleolytic cleavage in either 5'- to 3'- or 3'- to 5'-direction to yield nucleoside 5'-phosphates.</text>
        <dbReference type="EC" id="3.1.11.6"/>
    </reaction>
</comment>
<dbReference type="InterPro" id="IPR037004">
    <property type="entry name" value="Exonuc_VII_ssu_sf"/>
</dbReference>
<protein>
    <recommendedName>
        <fullName evidence="6">Exodeoxyribonuclease 7 small subunit</fullName>
        <ecNumber evidence="6">3.1.11.6</ecNumber>
    </recommendedName>
    <alternativeName>
        <fullName evidence="6">Exodeoxyribonuclease VII small subunit</fullName>
        <shortName evidence="6">Exonuclease VII small subunit</shortName>
    </alternativeName>
</protein>
<dbReference type="Proteomes" id="UP000033695">
    <property type="component" value="Unassembled WGS sequence"/>
</dbReference>
<dbReference type="SUPFAM" id="SSF116842">
    <property type="entry name" value="XseB-like"/>
    <property type="match status" value="1"/>
</dbReference>
<comment type="similarity">
    <text evidence="1 6">Belongs to the XseB family.</text>
</comment>
<dbReference type="PANTHER" id="PTHR34137:SF1">
    <property type="entry name" value="EXODEOXYRIBONUCLEASE 7 SMALL SUBUNIT"/>
    <property type="match status" value="1"/>
</dbReference>
<dbReference type="NCBIfam" id="TIGR01280">
    <property type="entry name" value="xseB"/>
    <property type="match status" value="1"/>
</dbReference>
<evidence type="ECO:0000256" key="5">
    <source>
        <dbReference type="ARBA" id="ARBA00022839"/>
    </source>
</evidence>
<keyword evidence="3 6" id="KW-0540">Nuclease</keyword>
<evidence type="ECO:0000313" key="8">
    <source>
        <dbReference type="EMBL" id="KJY49177.1"/>
    </source>
</evidence>
<dbReference type="PATRIC" id="fig|1218508.4.peg.646"/>
<feature type="coiled-coil region" evidence="7">
    <location>
        <begin position="4"/>
        <end position="62"/>
    </location>
</feature>
<dbReference type="OrthoDB" id="9798666at2"/>
<sequence length="79" mass="9098">MTENKTFEENLEELQQIVDRLQQGDVPLEEAMNQFQKGVKLSQKLEKTLSEAENKLTKVMTADGQEQDFHLADKESSQE</sequence>
<evidence type="ECO:0000256" key="3">
    <source>
        <dbReference type="ARBA" id="ARBA00022722"/>
    </source>
</evidence>
<keyword evidence="9" id="KW-1185">Reference proteome</keyword>
<accession>A0A0F4KR78</accession>
<dbReference type="NCBIfam" id="NF002138">
    <property type="entry name" value="PRK00977.1-2"/>
    <property type="match status" value="1"/>
</dbReference>
<evidence type="ECO:0000256" key="2">
    <source>
        <dbReference type="ARBA" id="ARBA00022490"/>
    </source>
</evidence>
<dbReference type="HAMAP" id="MF_00337">
    <property type="entry name" value="Exonuc_7_S"/>
    <property type="match status" value="1"/>
</dbReference>
<dbReference type="HOGENOM" id="CLU_145918_3_2_9"/>
<dbReference type="PANTHER" id="PTHR34137">
    <property type="entry name" value="EXODEOXYRIBONUCLEASE 7 SMALL SUBUNIT"/>
    <property type="match status" value="1"/>
</dbReference>
<dbReference type="RefSeq" id="WP_045922481.1">
    <property type="nucleotide sequence ID" value="NZ_JAAEDZ010000003.1"/>
</dbReference>
<organism evidence="8 9">
    <name type="scientific">Bombilactobacillus mellis</name>
    <dbReference type="NCBI Taxonomy" id="1218508"/>
    <lineage>
        <taxon>Bacteria</taxon>
        <taxon>Bacillati</taxon>
        <taxon>Bacillota</taxon>
        <taxon>Bacilli</taxon>
        <taxon>Lactobacillales</taxon>
        <taxon>Lactobacillaceae</taxon>
        <taxon>Bombilactobacillus</taxon>
    </lineage>
</organism>
<keyword evidence="5 6" id="KW-0269">Exonuclease</keyword>
<comment type="caution">
    <text evidence="8">The sequence shown here is derived from an EMBL/GenBank/DDBJ whole genome shotgun (WGS) entry which is preliminary data.</text>
</comment>
<keyword evidence="2 6" id="KW-0963">Cytoplasm</keyword>
<keyword evidence="4 6" id="KW-0378">Hydrolase</keyword>
<gene>
    <name evidence="6 8" type="primary">xseB</name>
    <name evidence="8" type="ORF">JG29_06310</name>
</gene>
<dbReference type="EC" id="3.1.11.6" evidence="6"/>
<reference evidence="8 9" key="1">
    <citation type="submission" date="2014-12" db="EMBL/GenBank/DDBJ databases">
        <title>Comparative genomics of the lactic acid bacteria isolated from the honey bee gut.</title>
        <authorList>
            <person name="Ellegaard K.M."/>
            <person name="Tamarit D."/>
            <person name="Javelind E."/>
            <person name="Olofsson T."/>
            <person name="Andersson S.G."/>
            <person name="Vasquez A."/>
        </authorList>
    </citation>
    <scope>NUCLEOTIDE SEQUENCE [LARGE SCALE GENOMIC DNA]</scope>
    <source>
        <strain evidence="8 9">Hon2</strain>
    </source>
</reference>
<keyword evidence="7" id="KW-0175">Coiled coil</keyword>
<proteinExistence type="inferred from homology"/>
<dbReference type="EMBL" id="JXBZ01000005">
    <property type="protein sequence ID" value="KJY49177.1"/>
    <property type="molecule type" value="Genomic_DNA"/>
</dbReference>
<comment type="subcellular location">
    <subcellularLocation>
        <location evidence="6">Cytoplasm</location>
    </subcellularLocation>
</comment>
<name>A0A0F4KR78_9LACO</name>
<evidence type="ECO:0000313" key="9">
    <source>
        <dbReference type="Proteomes" id="UP000033695"/>
    </source>
</evidence>